<evidence type="ECO:0000313" key="4">
    <source>
        <dbReference type="EMBL" id="BAH76643.1"/>
    </source>
</evidence>
<feature type="compositionally biased region" description="Low complexity" evidence="1">
    <location>
        <begin position="207"/>
        <end position="217"/>
    </location>
</feature>
<dbReference type="eggNOG" id="COG0739">
    <property type="taxonomic scope" value="Bacteria"/>
</dbReference>
<gene>
    <name evidence="4" type="ordered locus">DMR_31520</name>
</gene>
<evidence type="ECO:0000256" key="1">
    <source>
        <dbReference type="SAM" id="MobiDB-lite"/>
    </source>
</evidence>
<dbReference type="PANTHER" id="PTHR21666:SF270">
    <property type="entry name" value="MUREIN HYDROLASE ACTIVATOR ENVC"/>
    <property type="match status" value="1"/>
</dbReference>
<protein>
    <submittedName>
        <fullName evidence="4">Peptidase M23B family protein</fullName>
    </submittedName>
</protein>
<evidence type="ECO:0000259" key="2">
    <source>
        <dbReference type="Pfam" id="PF01551"/>
    </source>
</evidence>
<organism evidence="4 5">
    <name type="scientific">Solidesulfovibrio magneticus (strain ATCC 700980 / DSM 13731 / RS-1)</name>
    <name type="common">Desulfovibrio magneticus</name>
    <dbReference type="NCBI Taxonomy" id="573370"/>
    <lineage>
        <taxon>Bacteria</taxon>
        <taxon>Pseudomonadati</taxon>
        <taxon>Thermodesulfobacteriota</taxon>
        <taxon>Desulfovibrionia</taxon>
        <taxon>Desulfovibrionales</taxon>
        <taxon>Desulfovibrionaceae</taxon>
        <taxon>Solidesulfovibrio</taxon>
    </lineage>
</organism>
<dbReference type="InterPro" id="IPR050570">
    <property type="entry name" value="Cell_wall_metabolism_enzyme"/>
</dbReference>
<reference evidence="4 5" key="1">
    <citation type="journal article" date="2009" name="Genome Res.">
        <title>Whole genome sequence of Desulfovibrio magneticus strain RS-1 revealed common gene clusters in magnetotactic bacteria.</title>
        <authorList>
            <person name="Nakazawa H."/>
            <person name="Arakaki A."/>
            <person name="Narita-Yamada S."/>
            <person name="Yashiro I."/>
            <person name="Jinno K."/>
            <person name="Aoki N."/>
            <person name="Tsuruyama A."/>
            <person name="Okamura Y."/>
            <person name="Tanikawa S."/>
            <person name="Fujita N."/>
            <person name="Takeyama H."/>
            <person name="Matsunaga T."/>
        </authorList>
    </citation>
    <scope>NUCLEOTIDE SEQUENCE [LARGE SCALE GENOMIC DNA]</scope>
    <source>
        <strain evidence="5">ATCC 700980 / DSM 13731 / RS-1</strain>
    </source>
</reference>
<accession>C4XIS5</accession>
<dbReference type="AlphaFoldDB" id="C4XIS5"/>
<dbReference type="InterPro" id="IPR016047">
    <property type="entry name" value="M23ase_b-sheet_dom"/>
</dbReference>
<dbReference type="GO" id="GO:0004222">
    <property type="term" value="F:metalloendopeptidase activity"/>
    <property type="evidence" value="ECO:0007669"/>
    <property type="project" value="TreeGrafter"/>
</dbReference>
<proteinExistence type="predicted"/>
<feature type="domain" description="Flagellar protein FlgJ N-terminal" evidence="3">
    <location>
        <begin position="64"/>
        <end position="110"/>
    </location>
</feature>
<dbReference type="EMBL" id="AP010904">
    <property type="protein sequence ID" value="BAH76643.1"/>
    <property type="molecule type" value="Genomic_DNA"/>
</dbReference>
<feature type="compositionally biased region" description="Basic and acidic residues" evidence="1">
    <location>
        <begin position="194"/>
        <end position="203"/>
    </location>
</feature>
<dbReference type="Gene3D" id="2.70.70.10">
    <property type="entry name" value="Glucose Permease (Domain IIA)"/>
    <property type="match status" value="1"/>
</dbReference>
<dbReference type="KEGG" id="dma:DMR_31520"/>
<feature type="region of interest" description="Disordered" evidence="1">
    <location>
        <begin position="180"/>
        <end position="228"/>
    </location>
</feature>
<dbReference type="PANTHER" id="PTHR21666">
    <property type="entry name" value="PEPTIDASE-RELATED"/>
    <property type="match status" value="1"/>
</dbReference>
<dbReference type="HOGENOM" id="CLU_031108_0_0_7"/>
<keyword evidence="5" id="KW-1185">Reference proteome</keyword>
<dbReference type="InterPro" id="IPR011055">
    <property type="entry name" value="Dup_hybrid_motif"/>
</dbReference>
<evidence type="ECO:0000259" key="3">
    <source>
        <dbReference type="Pfam" id="PF10135"/>
    </source>
</evidence>
<dbReference type="Proteomes" id="UP000009071">
    <property type="component" value="Chromosome"/>
</dbReference>
<dbReference type="CDD" id="cd12797">
    <property type="entry name" value="M23_peptidase"/>
    <property type="match status" value="1"/>
</dbReference>
<dbReference type="Pfam" id="PF10135">
    <property type="entry name" value="Rod-binding"/>
    <property type="match status" value="1"/>
</dbReference>
<evidence type="ECO:0000313" key="5">
    <source>
        <dbReference type="Proteomes" id="UP000009071"/>
    </source>
</evidence>
<dbReference type="Pfam" id="PF01551">
    <property type="entry name" value="Peptidase_M23"/>
    <property type="match status" value="1"/>
</dbReference>
<dbReference type="STRING" id="573370.DMR_31520"/>
<dbReference type="InterPro" id="IPR019301">
    <property type="entry name" value="Flagellar_prot_FlgJ_N"/>
</dbReference>
<feature type="domain" description="M23ase beta-sheet core" evidence="2">
    <location>
        <begin position="241"/>
        <end position="334"/>
    </location>
</feature>
<name>C4XIS5_SOLM1</name>
<dbReference type="FunFam" id="2.70.70.10:FF:000006">
    <property type="entry name" value="M23 family peptidase"/>
    <property type="match status" value="1"/>
</dbReference>
<dbReference type="eggNOG" id="COG3951">
    <property type="taxonomic scope" value="Bacteria"/>
</dbReference>
<dbReference type="SUPFAM" id="SSF51261">
    <property type="entry name" value="Duplicated hybrid motif"/>
    <property type="match status" value="1"/>
</dbReference>
<sequence>MTAMSVPEGMADVAATASLHSDVAQKLEIDALRQTLSGGKDKEAKLREACQGFESVFISKLFSQMRATVPKDGLLRGQYEDQYYSMFDKAMCDKMAEAGGIGLADMMYRQLKGKVLGGGEKAGIGDVLPANRPTGTHGLGVASSNLTVTDATLPRGGRPVQAQQLSPAVAAALARPGAAAHGQSAMPALSPAHEPAEGSRQNDDGLAEAQAARPMAAPTRGDITSDYGWRTDPFKGGKAWHAGMDIAAAEGDPVAACWDGVVTYAGTKGGYGNVVEVEHPGGWKSVYGHLRGYAVRPGDSVQAGGKIAEVGSTGRSTGPHLHFELRRGGDTVDPHGLLAVSGVLQGPL</sequence>
<dbReference type="PRINTS" id="PR01002">
    <property type="entry name" value="FLGFLGJ"/>
</dbReference>